<evidence type="ECO:0000256" key="1">
    <source>
        <dbReference type="ARBA" id="ARBA00007689"/>
    </source>
</evidence>
<dbReference type="InterPro" id="IPR011008">
    <property type="entry name" value="Dimeric_a/b-barrel"/>
</dbReference>
<dbReference type="RefSeq" id="WP_213497427.1">
    <property type="nucleotide sequence ID" value="NZ_CP074694.1"/>
</dbReference>
<dbReference type="Proteomes" id="UP000676194">
    <property type="component" value="Chromosome"/>
</dbReference>
<dbReference type="EMBL" id="CP074694">
    <property type="protein sequence ID" value="QVL32535.1"/>
    <property type="molecule type" value="Genomic_DNA"/>
</dbReference>
<feature type="domain" description="YCII-related" evidence="2">
    <location>
        <begin position="4"/>
        <end position="109"/>
    </location>
</feature>
<dbReference type="AlphaFoldDB" id="A0A8E6B5J8"/>
<dbReference type="PANTHER" id="PTHR35174">
    <property type="entry name" value="BLL7171 PROTEIN-RELATED"/>
    <property type="match status" value="1"/>
</dbReference>
<evidence type="ECO:0000259" key="2">
    <source>
        <dbReference type="Pfam" id="PF03795"/>
    </source>
</evidence>
<dbReference type="PANTHER" id="PTHR35174:SF1">
    <property type="entry name" value="BLL0086 PROTEIN"/>
    <property type="match status" value="1"/>
</dbReference>
<evidence type="ECO:0000313" key="4">
    <source>
        <dbReference type="Proteomes" id="UP000676194"/>
    </source>
</evidence>
<dbReference type="KEGG" id="tsph:KIH39_01050"/>
<keyword evidence="4" id="KW-1185">Reference proteome</keyword>
<accession>A0A8E6B5J8</accession>
<proteinExistence type="inferred from homology"/>
<reference evidence="3" key="1">
    <citation type="submission" date="2021-05" db="EMBL/GenBank/DDBJ databases">
        <title>Complete genome sequence of the cellulolytic planctomycete Telmatocola sphagniphila SP2T and characterization of the first cellulase from planctomycetes.</title>
        <authorList>
            <person name="Rakitin A.L."/>
            <person name="Beletsky A.V."/>
            <person name="Naumoff D.G."/>
            <person name="Kulichevskaya I.S."/>
            <person name="Mardanov A.V."/>
            <person name="Ravin N.V."/>
            <person name="Dedysh S.N."/>
        </authorList>
    </citation>
    <scope>NUCLEOTIDE SEQUENCE</scope>
    <source>
        <strain evidence="3">SP2T</strain>
    </source>
</reference>
<organism evidence="3 4">
    <name type="scientific">Telmatocola sphagniphila</name>
    <dbReference type="NCBI Taxonomy" id="1123043"/>
    <lineage>
        <taxon>Bacteria</taxon>
        <taxon>Pseudomonadati</taxon>
        <taxon>Planctomycetota</taxon>
        <taxon>Planctomycetia</taxon>
        <taxon>Gemmatales</taxon>
        <taxon>Gemmataceae</taxon>
    </lineage>
</organism>
<dbReference type="Gene3D" id="3.30.70.1060">
    <property type="entry name" value="Dimeric alpha+beta barrel"/>
    <property type="match status" value="1"/>
</dbReference>
<protein>
    <recommendedName>
        <fullName evidence="2">YCII-related domain-containing protein</fullName>
    </recommendedName>
</protein>
<dbReference type="SUPFAM" id="SSF54909">
    <property type="entry name" value="Dimeric alpha+beta barrel"/>
    <property type="match status" value="1"/>
</dbReference>
<dbReference type="InterPro" id="IPR005545">
    <property type="entry name" value="YCII"/>
</dbReference>
<gene>
    <name evidence="3" type="ORF">KIH39_01050</name>
</gene>
<name>A0A8E6B5J8_9BACT</name>
<dbReference type="Pfam" id="PF03795">
    <property type="entry name" value="YCII"/>
    <property type="match status" value="1"/>
</dbReference>
<comment type="similarity">
    <text evidence="1">Belongs to the YciI family.</text>
</comment>
<sequence length="113" mass="12265">MTKYLFIYRSEPMTTPPSPEEMQASLKHWNDWAAKFKATGNIVDEGDGLKPCGKVVKGGGIVTDGPFMEAKEVCGGFSIILAKDYAEAVKIAQACPMVQFGGNVEIREMAGYV</sequence>
<evidence type="ECO:0000313" key="3">
    <source>
        <dbReference type="EMBL" id="QVL32535.1"/>
    </source>
</evidence>